<name>A0A3L6R067_PANMI</name>
<dbReference type="Pfam" id="PF03101">
    <property type="entry name" value="FAR1"/>
    <property type="match status" value="1"/>
</dbReference>
<dbReference type="InterPro" id="IPR004330">
    <property type="entry name" value="FAR1_DNA_bnd_dom"/>
</dbReference>
<dbReference type="EMBL" id="PQIB02000010">
    <property type="protein sequence ID" value="RLM92183.1"/>
    <property type="molecule type" value="Genomic_DNA"/>
</dbReference>
<feature type="domain" description="FAR1" evidence="1">
    <location>
        <begin position="15"/>
        <end position="52"/>
    </location>
</feature>
<evidence type="ECO:0000313" key="3">
    <source>
        <dbReference type="Proteomes" id="UP000275267"/>
    </source>
</evidence>
<dbReference type="PANTHER" id="PTHR47482">
    <property type="entry name" value="OS11G0632001 PROTEIN"/>
    <property type="match status" value="1"/>
</dbReference>
<evidence type="ECO:0000259" key="1">
    <source>
        <dbReference type="Pfam" id="PF03101"/>
    </source>
</evidence>
<gene>
    <name evidence="2" type="ORF">C2845_PM08G23870</name>
</gene>
<dbReference type="Proteomes" id="UP000275267">
    <property type="component" value="Unassembled WGS sequence"/>
</dbReference>
<proteinExistence type="predicted"/>
<protein>
    <recommendedName>
        <fullName evidence="1">FAR1 domain-containing protein</fullName>
    </recommendedName>
</protein>
<evidence type="ECO:0000313" key="2">
    <source>
        <dbReference type="EMBL" id="RLM92183.1"/>
    </source>
</evidence>
<organism evidence="2 3">
    <name type="scientific">Panicum miliaceum</name>
    <name type="common">Proso millet</name>
    <name type="synonym">Broomcorn millet</name>
    <dbReference type="NCBI Taxonomy" id="4540"/>
    <lineage>
        <taxon>Eukaryota</taxon>
        <taxon>Viridiplantae</taxon>
        <taxon>Streptophyta</taxon>
        <taxon>Embryophyta</taxon>
        <taxon>Tracheophyta</taxon>
        <taxon>Spermatophyta</taxon>
        <taxon>Magnoliopsida</taxon>
        <taxon>Liliopsida</taxon>
        <taxon>Poales</taxon>
        <taxon>Poaceae</taxon>
        <taxon>PACMAD clade</taxon>
        <taxon>Panicoideae</taxon>
        <taxon>Panicodae</taxon>
        <taxon>Paniceae</taxon>
        <taxon>Panicinae</taxon>
        <taxon>Panicum</taxon>
        <taxon>Panicum sect. Panicum</taxon>
    </lineage>
</organism>
<comment type="caution">
    <text evidence="2">The sequence shown here is derived from an EMBL/GenBank/DDBJ whole genome shotgun (WGS) entry which is preliminary data.</text>
</comment>
<dbReference type="AlphaFoldDB" id="A0A3L6R067"/>
<keyword evidence="3" id="KW-1185">Reference proteome</keyword>
<dbReference type="PANTHER" id="PTHR47482:SF5">
    <property type="entry name" value="FAR1 DOMAIN-CONTAINING PROTEIN"/>
    <property type="match status" value="1"/>
</dbReference>
<reference evidence="3" key="1">
    <citation type="journal article" date="2019" name="Nat. Commun.">
        <title>The genome of broomcorn millet.</title>
        <authorList>
            <person name="Zou C."/>
            <person name="Miki D."/>
            <person name="Li D."/>
            <person name="Tang Q."/>
            <person name="Xiao L."/>
            <person name="Rajput S."/>
            <person name="Deng P."/>
            <person name="Jia W."/>
            <person name="Huang R."/>
            <person name="Zhang M."/>
            <person name="Sun Y."/>
            <person name="Hu J."/>
            <person name="Fu X."/>
            <person name="Schnable P.S."/>
            <person name="Li F."/>
            <person name="Zhang H."/>
            <person name="Feng B."/>
            <person name="Zhu X."/>
            <person name="Liu R."/>
            <person name="Schnable J.C."/>
            <person name="Zhu J.-K."/>
            <person name="Zhang H."/>
        </authorList>
    </citation>
    <scope>NUCLEOTIDE SEQUENCE [LARGE SCALE GENOMIC DNA]</scope>
</reference>
<sequence length="105" mass="11999">MRDLRCLCSGSASGCEYSSKKTGCKAMIRLLRSDDDGWYISNHVAEHNHPLSETCMRKWTKPPKSINRKYEKMDETVGESWISYVTLQENALRIPGCARRATEGR</sequence>
<accession>A0A3L6R067</accession>